<dbReference type="AlphaFoldDB" id="A0A5E4NSF0"/>
<sequence length="136" mass="15672">MKAGKEKKLYNLRNRAVTQSFVKKRVFRPKKFNFKLHLKTDAVSSSNKHCNKSICLLSVDDHSKNNNGLFVNNNDNFDKENVDNNNEVKIIKGSEIKKKSCLNVICDKYKKLFLSLVICTNKVVSSYNICNKKNKL</sequence>
<dbReference type="EMBL" id="CABPRJ010002387">
    <property type="protein sequence ID" value="VVC44780.1"/>
    <property type="molecule type" value="Genomic_DNA"/>
</dbReference>
<accession>A0A5E4NSF0</accession>
<dbReference type="Proteomes" id="UP000325440">
    <property type="component" value="Unassembled WGS sequence"/>
</dbReference>
<reference evidence="1 2" key="1">
    <citation type="submission" date="2019-08" db="EMBL/GenBank/DDBJ databases">
        <authorList>
            <person name="Alioto T."/>
            <person name="Alioto T."/>
            <person name="Gomez Garrido J."/>
        </authorList>
    </citation>
    <scope>NUCLEOTIDE SEQUENCE [LARGE SCALE GENOMIC DNA]</scope>
</reference>
<proteinExistence type="predicted"/>
<protein>
    <submittedName>
        <fullName evidence="1">Uncharacterized protein</fullName>
    </submittedName>
</protein>
<evidence type="ECO:0000313" key="2">
    <source>
        <dbReference type="Proteomes" id="UP000325440"/>
    </source>
</evidence>
<gene>
    <name evidence="1" type="ORF">CINCED_3A024256</name>
</gene>
<evidence type="ECO:0000313" key="1">
    <source>
        <dbReference type="EMBL" id="VVC44780.1"/>
    </source>
</evidence>
<organism evidence="1 2">
    <name type="scientific">Cinara cedri</name>
    <dbReference type="NCBI Taxonomy" id="506608"/>
    <lineage>
        <taxon>Eukaryota</taxon>
        <taxon>Metazoa</taxon>
        <taxon>Ecdysozoa</taxon>
        <taxon>Arthropoda</taxon>
        <taxon>Hexapoda</taxon>
        <taxon>Insecta</taxon>
        <taxon>Pterygota</taxon>
        <taxon>Neoptera</taxon>
        <taxon>Paraneoptera</taxon>
        <taxon>Hemiptera</taxon>
        <taxon>Sternorrhyncha</taxon>
        <taxon>Aphidomorpha</taxon>
        <taxon>Aphidoidea</taxon>
        <taxon>Aphididae</taxon>
        <taxon>Lachninae</taxon>
        <taxon>Cinara</taxon>
    </lineage>
</organism>
<keyword evidence="2" id="KW-1185">Reference proteome</keyword>
<name>A0A5E4NSF0_9HEMI</name>